<dbReference type="RefSeq" id="WP_058452763.1">
    <property type="nucleotide sequence ID" value="NZ_CAAAIB010000002.1"/>
</dbReference>
<proteinExistence type="predicted"/>
<accession>A0A0W0W0H6</accession>
<dbReference type="OrthoDB" id="5656910at2"/>
<sequence>MGKKTLGSLLLANTIEDPFGASAIFNPMYPTIQEVEELAESLLSPLNVSQSVFMQQYNWHRERVQLPQVKEEGWCHGLTLTWLKYAARNQQKEFFNLYNEVVRGLETTAMNSEKIEEFYTEIDKAQHPWEYYPNTNQESIDVILGVPTIITWFDPDGEGFTARKWQNILTKVMAEYEMIRISAYNKEKSHTIGMFRDKEGTYLFNCNGKSKIVTLFKQFSSLQAINWIKSNLYTQLGLQIDQSTPMKLTITGVKSSLFLENDRQPLSTSPTLLPRTTQGTENALPPNNRKRKRDLTEGNPASMPTAHSPLRDLSLFNPRPSKKPYSNDVPTTKCSI</sequence>
<evidence type="ECO:0000313" key="3">
    <source>
        <dbReference type="Proteomes" id="UP000054908"/>
    </source>
</evidence>
<dbReference type="AlphaFoldDB" id="A0A0W0W0H6"/>
<evidence type="ECO:0000256" key="1">
    <source>
        <dbReference type="SAM" id="MobiDB-lite"/>
    </source>
</evidence>
<organism evidence="2 3">
    <name type="scientific">Legionella maceachernii</name>
    <dbReference type="NCBI Taxonomy" id="466"/>
    <lineage>
        <taxon>Bacteria</taxon>
        <taxon>Pseudomonadati</taxon>
        <taxon>Pseudomonadota</taxon>
        <taxon>Gammaproteobacteria</taxon>
        <taxon>Legionellales</taxon>
        <taxon>Legionellaceae</taxon>
        <taxon>Legionella</taxon>
    </lineage>
</organism>
<name>A0A0W0W0H6_9GAMM</name>
<reference evidence="2 3" key="1">
    <citation type="submission" date="2015-11" db="EMBL/GenBank/DDBJ databases">
        <title>Genomic analysis of 38 Legionella species identifies large and diverse effector repertoires.</title>
        <authorList>
            <person name="Burstein D."/>
            <person name="Amaro F."/>
            <person name="Zusman T."/>
            <person name="Lifshitz Z."/>
            <person name="Cohen O."/>
            <person name="Gilbert J.A."/>
            <person name="Pupko T."/>
            <person name="Shuman H.A."/>
            <person name="Segal G."/>
        </authorList>
    </citation>
    <scope>NUCLEOTIDE SEQUENCE [LARGE SCALE GENOMIC DNA]</scope>
    <source>
        <strain evidence="2 3">PX-1-G2-E2</strain>
    </source>
</reference>
<evidence type="ECO:0000313" key="2">
    <source>
        <dbReference type="EMBL" id="KTD25662.1"/>
    </source>
</evidence>
<feature type="compositionally biased region" description="Low complexity" evidence="1">
    <location>
        <begin position="264"/>
        <end position="278"/>
    </location>
</feature>
<keyword evidence="3" id="KW-1185">Reference proteome</keyword>
<dbReference type="Proteomes" id="UP000054908">
    <property type="component" value="Unassembled WGS sequence"/>
</dbReference>
<protein>
    <submittedName>
        <fullName evidence="2">Ankyrin repeat-containing protein</fullName>
    </submittedName>
</protein>
<comment type="caution">
    <text evidence="2">The sequence shown here is derived from an EMBL/GenBank/DDBJ whole genome shotgun (WGS) entry which is preliminary data.</text>
</comment>
<gene>
    <name evidence="2" type="ORF">Lmac_2026</name>
</gene>
<dbReference type="PATRIC" id="fig|466.6.peg.2147"/>
<feature type="region of interest" description="Disordered" evidence="1">
    <location>
        <begin position="264"/>
        <end position="336"/>
    </location>
</feature>
<dbReference type="EMBL" id="LNYL01000044">
    <property type="protein sequence ID" value="KTD25662.1"/>
    <property type="molecule type" value="Genomic_DNA"/>
</dbReference>